<name>A0A4R6T266_9SPHI</name>
<keyword evidence="2" id="KW-1185">Reference proteome</keyword>
<dbReference type="EMBL" id="SNYC01000003">
    <property type="protein sequence ID" value="TDQ11788.1"/>
    <property type="molecule type" value="Genomic_DNA"/>
</dbReference>
<proteinExistence type="predicted"/>
<accession>A0A4R6T266</accession>
<gene>
    <name evidence="1" type="ORF">ATK78_0916</name>
</gene>
<dbReference type="OrthoDB" id="1495411at2"/>
<organism evidence="1 2">
    <name type="scientific">Pedobacter metabolipauper</name>
    <dbReference type="NCBI Taxonomy" id="425513"/>
    <lineage>
        <taxon>Bacteria</taxon>
        <taxon>Pseudomonadati</taxon>
        <taxon>Bacteroidota</taxon>
        <taxon>Sphingobacteriia</taxon>
        <taxon>Sphingobacteriales</taxon>
        <taxon>Sphingobacteriaceae</taxon>
        <taxon>Pedobacter</taxon>
    </lineage>
</organism>
<comment type="caution">
    <text evidence="1">The sequence shown here is derived from an EMBL/GenBank/DDBJ whole genome shotgun (WGS) entry which is preliminary data.</text>
</comment>
<dbReference type="AlphaFoldDB" id="A0A4R6T266"/>
<protein>
    <submittedName>
        <fullName evidence="1">Uncharacterized protein</fullName>
    </submittedName>
</protein>
<sequence length="102" mass="12161">MNSTELEYLKELKTDMSEGIMIEHNTVDHYKIRLINKGEELFYHDLQTNTAFICAIQIRNGSIFEKTIHKWDTGALIENKQEILKQIERYFIIFQKIDPTIR</sequence>
<reference evidence="1 2" key="1">
    <citation type="submission" date="2019-03" db="EMBL/GenBank/DDBJ databases">
        <title>Genomic Encyclopedia of Archaeal and Bacterial Type Strains, Phase II (KMG-II): from individual species to whole genera.</title>
        <authorList>
            <person name="Goeker M."/>
        </authorList>
    </citation>
    <scope>NUCLEOTIDE SEQUENCE [LARGE SCALE GENOMIC DNA]</scope>
    <source>
        <strain evidence="1 2">DSM 19035</strain>
    </source>
</reference>
<evidence type="ECO:0000313" key="2">
    <source>
        <dbReference type="Proteomes" id="UP000295620"/>
    </source>
</evidence>
<evidence type="ECO:0000313" key="1">
    <source>
        <dbReference type="EMBL" id="TDQ11788.1"/>
    </source>
</evidence>
<dbReference type="Proteomes" id="UP000295620">
    <property type="component" value="Unassembled WGS sequence"/>
</dbReference>
<dbReference type="RefSeq" id="WP_133574830.1">
    <property type="nucleotide sequence ID" value="NZ_SNYC01000003.1"/>
</dbReference>